<proteinExistence type="inferred from homology"/>
<keyword evidence="5" id="KW-0819">tRNA processing</keyword>
<dbReference type="AlphaFoldDB" id="A0A6J7EIE4"/>
<sequence>MSAAAEFDQPPPQSSAPAGLTIAVVGPTAVGKSALAIDLAHALGGEVINADSMQLYQGMDIGTAKVTAAQMQSIPHHLLDIWPVTQTASVATYQELARATIAQIHARGKAAILVGGSGLYVRAALDDLEFPGVSPIVRAKLEVEAEQLGTAALFDRLLSADPLAATAIGPDNVRKIIRALEVVELKGSFSATLPTYTYLIPAIQIGVTMPRPVLDERIAQRVERMFADGLVDEVRALIDLGLRDGVTASKALGYAQVIEFLDGQLSLEQAHTLTAATTRRFVRRQESWFNRDPRIAWLSGHAPGQLMTQAQSLIAQFSPTIKG</sequence>
<evidence type="ECO:0000256" key="6">
    <source>
        <dbReference type="ARBA" id="ARBA00022741"/>
    </source>
</evidence>
<comment type="similarity">
    <text evidence="2">Belongs to the IPP transferase family.</text>
</comment>
<evidence type="ECO:0000256" key="8">
    <source>
        <dbReference type="ARBA" id="ARBA00022842"/>
    </source>
</evidence>
<reference evidence="10" key="1">
    <citation type="submission" date="2020-05" db="EMBL/GenBank/DDBJ databases">
        <authorList>
            <person name="Chiriac C."/>
            <person name="Salcher M."/>
            <person name="Ghai R."/>
            <person name="Kavagutti S V."/>
        </authorList>
    </citation>
    <scope>NUCLEOTIDE SEQUENCE</scope>
</reference>
<dbReference type="InterPro" id="IPR027417">
    <property type="entry name" value="P-loop_NTPase"/>
</dbReference>
<evidence type="ECO:0000313" key="10">
    <source>
        <dbReference type="EMBL" id="CAB4879373.1"/>
    </source>
</evidence>
<evidence type="ECO:0000256" key="5">
    <source>
        <dbReference type="ARBA" id="ARBA00022694"/>
    </source>
</evidence>
<dbReference type="PANTHER" id="PTHR11088">
    <property type="entry name" value="TRNA DIMETHYLALLYLTRANSFERASE"/>
    <property type="match status" value="1"/>
</dbReference>
<keyword evidence="7" id="KW-0067">ATP-binding</keyword>
<evidence type="ECO:0000256" key="2">
    <source>
        <dbReference type="ARBA" id="ARBA00005842"/>
    </source>
</evidence>
<protein>
    <recommendedName>
        <fullName evidence="3">tRNA dimethylallyltransferase</fullName>
        <ecNumber evidence="3">2.5.1.75</ecNumber>
    </recommendedName>
</protein>
<dbReference type="GO" id="GO:0005524">
    <property type="term" value="F:ATP binding"/>
    <property type="evidence" value="ECO:0007669"/>
    <property type="project" value="UniProtKB-KW"/>
</dbReference>
<dbReference type="Pfam" id="PF01715">
    <property type="entry name" value="IPPT"/>
    <property type="match status" value="1"/>
</dbReference>
<dbReference type="GO" id="GO:0006400">
    <property type="term" value="P:tRNA modification"/>
    <property type="evidence" value="ECO:0007669"/>
    <property type="project" value="TreeGrafter"/>
</dbReference>
<dbReference type="InterPro" id="IPR018022">
    <property type="entry name" value="IPT"/>
</dbReference>
<organism evidence="10">
    <name type="scientific">freshwater metagenome</name>
    <dbReference type="NCBI Taxonomy" id="449393"/>
    <lineage>
        <taxon>unclassified sequences</taxon>
        <taxon>metagenomes</taxon>
        <taxon>ecological metagenomes</taxon>
    </lineage>
</organism>
<comment type="catalytic activity">
    <reaction evidence="9">
        <text>adenosine(37) in tRNA + dimethylallyl diphosphate = N(6)-dimethylallyladenosine(37) in tRNA + diphosphate</text>
        <dbReference type="Rhea" id="RHEA:26482"/>
        <dbReference type="Rhea" id="RHEA-COMP:10162"/>
        <dbReference type="Rhea" id="RHEA-COMP:10375"/>
        <dbReference type="ChEBI" id="CHEBI:33019"/>
        <dbReference type="ChEBI" id="CHEBI:57623"/>
        <dbReference type="ChEBI" id="CHEBI:74411"/>
        <dbReference type="ChEBI" id="CHEBI:74415"/>
        <dbReference type="EC" id="2.5.1.75"/>
    </reaction>
</comment>
<keyword evidence="8" id="KW-0460">Magnesium</keyword>
<dbReference type="SUPFAM" id="SSF52540">
    <property type="entry name" value="P-loop containing nucleoside triphosphate hydrolases"/>
    <property type="match status" value="1"/>
</dbReference>
<keyword evidence="4" id="KW-0808">Transferase</keyword>
<dbReference type="Gene3D" id="3.40.50.300">
    <property type="entry name" value="P-loop containing nucleotide triphosphate hydrolases"/>
    <property type="match status" value="1"/>
</dbReference>
<evidence type="ECO:0000256" key="9">
    <source>
        <dbReference type="ARBA" id="ARBA00049563"/>
    </source>
</evidence>
<comment type="cofactor">
    <cofactor evidence="1">
        <name>Mg(2+)</name>
        <dbReference type="ChEBI" id="CHEBI:18420"/>
    </cofactor>
</comment>
<dbReference type="GO" id="GO:0052381">
    <property type="term" value="F:tRNA dimethylallyltransferase activity"/>
    <property type="evidence" value="ECO:0007669"/>
    <property type="project" value="UniProtKB-EC"/>
</dbReference>
<dbReference type="PANTHER" id="PTHR11088:SF60">
    <property type="entry name" value="TRNA DIMETHYLALLYLTRANSFERASE"/>
    <property type="match status" value="1"/>
</dbReference>
<dbReference type="NCBIfam" id="TIGR00174">
    <property type="entry name" value="miaA"/>
    <property type="match status" value="1"/>
</dbReference>
<keyword evidence="6" id="KW-0547">Nucleotide-binding</keyword>
<dbReference type="HAMAP" id="MF_00185">
    <property type="entry name" value="IPP_trans"/>
    <property type="match status" value="1"/>
</dbReference>
<dbReference type="EC" id="2.5.1.75" evidence="3"/>
<name>A0A6J7EIE4_9ZZZZ</name>
<evidence type="ECO:0000256" key="4">
    <source>
        <dbReference type="ARBA" id="ARBA00022679"/>
    </source>
</evidence>
<evidence type="ECO:0000256" key="3">
    <source>
        <dbReference type="ARBA" id="ARBA00012665"/>
    </source>
</evidence>
<gene>
    <name evidence="10" type="ORF">UFOPK3401_01305</name>
</gene>
<accession>A0A6J7EIE4</accession>
<dbReference type="InterPro" id="IPR039657">
    <property type="entry name" value="Dimethylallyltransferase"/>
</dbReference>
<dbReference type="Gene3D" id="1.10.20.140">
    <property type="match status" value="1"/>
</dbReference>
<evidence type="ECO:0000256" key="1">
    <source>
        <dbReference type="ARBA" id="ARBA00001946"/>
    </source>
</evidence>
<evidence type="ECO:0000256" key="7">
    <source>
        <dbReference type="ARBA" id="ARBA00022840"/>
    </source>
</evidence>
<dbReference type="EMBL" id="CAFBLM010000073">
    <property type="protein sequence ID" value="CAB4879373.1"/>
    <property type="molecule type" value="Genomic_DNA"/>
</dbReference>